<feature type="non-terminal residue" evidence="2">
    <location>
        <position position="265"/>
    </location>
</feature>
<dbReference type="EMBL" id="UINC01059180">
    <property type="protein sequence ID" value="SVB82303.1"/>
    <property type="molecule type" value="Genomic_DNA"/>
</dbReference>
<evidence type="ECO:0000256" key="1">
    <source>
        <dbReference type="SAM" id="MobiDB-lite"/>
    </source>
</evidence>
<accession>A0A382H6B3</accession>
<dbReference type="AlphaFoldDB" id="A0A382H6B3"/>
<sequence>MKTLVDYISESVASDQAKKAGLVSKGGGAWGKEKGGSTVAKTVDGKLVTVGDGEDKPKADKPKDDEPKTDKSKQDEPEKEPKTSSGKNPKRTIGGKDKTLADIDTSSTAFFTEDIEPSDKDYKTPEGFEAGPPPEPFTFGDDISKGRFPKKYATLIERMMNCKRKGKKPSITSFISGGGAGANAAQAGEVMTLMSSSMSNEEWNKTSKMLLDHAKKQKEAGITGIVDKSWIEAATNNRSAIHNQVKGKFPKGSAISHTGWDTEED</sequence>
<organism evidence="2">
    <name type="scientific">marine metagenome</name>
    <dbReference type="NCBI Taxonomy" id="408172"/>
    <lineage>
        <taxon>unclassified sequences</taxon>
        <taxon>metagenomes</taxon>
        <taxon>ecological metagenomes</taxon>
    </lineage>
</organism>
<proteinExistence type="predicted"/>
<reference evidence="2" key="1">
    <citation type="submission" date="2018-05" db="EMBL/GenBank/DDBJ databases">
        <authorList>
            <person name="Lanie J.A."/>
            <person name="Ng W.-L."/>
            <person name="Kazmierczak K.M."/>
            <person name="Andrzejewski T.M."/>
            <person name="Davidsen T.M."/>
            <person name="Wayne K.J."/>
            <person name="Tettelin H."/>
            <person name="Glass J.I."/>
            <person name="Rusch D."/>
            <person name="Podicherti R."/>
            <person name="Tsui H.-C.T."/>
            <person name="Winkler M.E."/>
        </authorList>
    </citation>
    <scope>NUCLEOTIDE SEQUENCE</scope>
</reference>
<evidence type="ECO:0000313" key="2">
    <source>
        <dbReference type="EMBL" id="SVB82303.1"/>
    </source>
</evidence>
<name>A0A382H6B3_9ZZZZ</name>
<feature type="compositionally biased region" description="Basic and acidic residues" evidence="1">
    <location>
        <begin position="53"/>
        <end position="82"/>
    </location>
</feature>
<feature type="region of interest" description="Disordered" evidence="1">
    <location>
        <begin position="243"/>
        <end position="265"/>
    </location>
</feature>
<gene>
    <name evidence="2" type="ORF">METZ01_LOCUS235157</name>
</gene>
<protein>
    <submittedName>
        <fullName evidence="2">Uncharacterized protein</fullName>
    </submittedName>
</protein>
<feature type="region of interest" description="Disordered" evidence="1">
    <location>
        <begin position="15"/>
        <end position="144"/>
    </location>
</feature>
<feature type="compositionally biased region" description="Basic and acidic residues" evidence="1">
    <location>
        <begin position="117"/>
        <end position="126"/>
    </location>
</feature>